<feature type="non-terminal residue" evidence="2">
    <location>
        <position position="226"/>
    </location>
</feature>
<gene>
    <name evidence="2" type="ORF">METZ01_LOCUS96167</name>
</gene>
<proteinExistence type="predicted"/>
<dbReference type="PANTHER" id="PTHR33376:SF5">
    <property type="entry name" value="EXTRACYTOPLASMIC SOLUTE RECEPTOR PROTEIN"/>
    <property type="match status" value="1"/>
</dbReference>
<evidence type="ECO:0000256" key="1">
    <source>
        <dbReference type="ARBA" id="ARBA00022729"/>
    </source>
</evidence>
<evidence type="ECO:0008006" key="3">
    <source>
        <dbReference type="Google" id="ProtNLM"/>
    </source>
</evidence>
<dbReference type="GO" id="GO:0055085">
    <property type="term" value="P:transmembrane transport"/>
    <property type="evidence" value="ECO:0007669"/>
    <property type="project" value="InterPro"/>
</dbReference>
<dbReference type="EMBL" id="UINC01009668">
    <property type="protein sequence ID" value="SVA43313.1"/>
    <property type="molecule type" value="Genomic_DNA"/>
</dbReference>
<dbReference type="PANTHER" id="PTHR33376">
    <property type="match status" value="1"/>
</dbReference>
<dbReference type="CDD" id="cd13604">
    <property type="entry name" value="PBP2_TRAP_ketoacid_lactate_like"/>
    <property type="match status" value="1"/>
</dbReference>
<dbReference type="PROSITE" id="PS51257">
    <property type="entry name" value="PROKAR_LIPOPROTEIN"/>
    <property type="match status" value="1"/>
</dbReference>
<evidence type="ECO:0000313" key="2">
    <source>
        <dbReference type="EMBL" id="SVA43313.1"/>
    </source>
</evidence>
<protein>
    <recommendedName>
        <fullName evidence="3">ABC transporter substrate-binding protein</fullName>
    </recommendedName>
</protein>
<accession>A0A381VUS2</accession>
<dbReference type="AlphaFoldDB" id="A0A381VUS2"/>
<name>A0A381VUS2_9ZZZZ</name>
<sequence>MKKYSIFLYLLLIVFSSACSDNTEKNQTKTTDHSENFFKWKMVTTWPANFPIFQEGAERFANEVSKMSNGRLDIDVYAGGELVPALQVFDAVSQGTVEMGHGSPYYWAGTVPEAQFFSSVPFGMTSKGMNAWLYNGGGLLLWQEIYKPFNLMVFPMGNTGVQMGGWFRKKINSIEDIKGLRMRIPGLGGKVFKKAGGNPVLMAGSEIYTALERGAIDATEWVAPFH</sequence>
<reference evidence="2" key="1">
    <citation type="submission" date="2018-05" db="EMBL/GenBank/DDBJ databases">
        <authorList>
            <person name="Lanie J.A."/>
            <person name="Ng W.-L."/>
            <person name="Kazmierczak K.M."/>
            <person name="Andrzejewski T.M."/>
            <person name="Davidsen T.M."/>
            <person name="Wayne K.J."/>
            <person name="Tettelin H."/>
            <person name="Glass J.I."/>
            <person name="Rusch D."/>
            <person name="Podicherti R."/>
            <person name="Tsui H.-C.T."/>
            <person name="Winkler M.E."/>
        </authorList>
    </citation>
    <scope>NUCLEOTIDE SEQUENCE</scope>
</reference>
<dbReference type="Pfam" id="PF03480">
    <property type="entry name" value="DctP"/>
    <property type="match status" value="1"/>
</dbReference>
<organism evidence="2">
    <name type="scientific">marine metagenome</name>
    <dbReference type="NCBI Taxonomy" id="408172"/>
    <lineage>
        <taxon>unclassified sequences</taxon>
        <taxon>metagenomes</taxon>
        <taxon>ecological metagenomes</taxon>
    </lineage>
</organism>
<keyword evidence="1" id="KW-0732">Signal</keyword>
<dbReference type="Gene3D" id="3.40.190.170">
    <property type="entry name" value="Bacterial extracellular solute-binding protein, family 7"/>
    <property type="match status" value="1"/>
</dbReference>
<feature type="non-terminal residue" evidence="2">
    <location>
        <position position="1"/>
    </location>
</feature>
<dbReference type="InterPro" id="IPR018389">
    <property type="entry name" value="DctP_fam"/>
</dbReference>
<dbReference type="InterPro" id="IPR038404">
    <property type="entry name" value="TRAP_DctP_sf"/>
</dbReference>